<evidence type="ECO:0000313" key="5">
    <source>
        <dbReference type="Proteomes" id="UP000218231"/>
    </source>
</evidence>
<keyword evidence="1" id="KW-0067">ATP-binding</keyword>
<organism evidence="4 5">
    <name type="scientific">Diploscapter pachys</name>
    <dbReference type="NCBI Taxonomy" id="2018661"/>
    <lineage>
        <taxon>Eukaryota</taxon>
        <taxon>Metazoa</taxon>
        <taxon>Ecdysozoa</taxon>
        <taxon>Nematoda</taxon>
        <taxon>Chromadorea</taxon>
        <taxon>Rhabditida</taxon>
        <taxon>Rhabditina</taxon>
        <taxon>Rhabditomorpha</taxon>
        <taxon>Rhabditoidea</taxon>
        <taxon>Rhabditidae</taxon>
        <taxon>Diploscapter</taxon>
    </lineage>
</organism>
<dbReference type="PROSITE" id="PS50011">
    <property type="entry name" value="PROTEIN_KINASE_DOM"/>
    <property type="match status" value="1"/>
</dbReference>
<proteinExistence type="predicted"/>
<dbReference type="AlphaFoldDB" id="A0A2A2KXR7"/>
<dbReference type="FunFam" id="1.10.510.10:FF:000932">
    <property type="entry name" value="Protein CBG09188"/>
    <property type="match status" value="1"/>
</dbReference>
<dbReference type="EMBL" id="LIAE01007542">
    <property type="protein sequence ID" value="PAV78657.1"/>
    <property type="molecule type" value="Genomic_DNA"/>
</dbReference>
<dbReference type="InterPro" id="IPR000719">
    <property type="entry name" value="Prot_kinase_dom"/>
</dbReference>
<dbReference type="GO" id="GO:0004672">
    <property type="term" value="F:protein kinase activity"/>
    <property type="evidence" value="ECO:0007669"/>
    <property type="project" value="InterPro"/>
</dbReference>
<gene>
    <name evidence="4" type="ORF">WR25_15464</name>
</gene>
<dbReference type="InterPro" id="IPR017441">
    <property type="entry name" value="Protein_kinase_ATP_BS"/>
</dbReference>
<dbReference type="Proteomes" id="UP000218231">
    <property type="component" value="Unassembled WGS sequence"/>
</dbReference>
<evidence type="ECO:0000256" key="1">
    <source>
        <dbReference type="PROSITE-ProRule" id="PRU10141"/>
    </source>
</evidence>
<dbReference type="InterPro" id="IPR011009">
    <property type="entry name" value="Kinase-like_dom_sf"/>
</dbReference>
<feature type="region of interest" description="Disordered" evidence="2">
    <location>
        <begin position="307"/>
        <end position="372"/>
    </location>
</feature>
<dbReference type="Pfam" id="PF00069">
    <property type="entry name" value="Pkinase"/>
    <property type="match status" value="1"/>
</dbReference>
<dbReference type="STRING" id="2018661.A0A2A2KXR7"/>
<sequence>MSSSEENVVLPKEDEVFLTPKGENYKIVKLLGKGGYGAVYEVIRQRDGKHLAIKCESAEMTKKVLQMDLDVMKGAEAIRSVHFCKVEDRAYIKDRFNMIVMKLINKNLWDLRVERKDMRFTLNTALKAATQSLLCIEELHRIGFLHRDIKPGNFAIGRPEAKENHVVFMLDFGLARRFMTDRKKDIRIPREQAPFRGTTRYAPLAAMMNHEQSRKDDIESWMYMVVEWTSGALPWRKYKANNRKEVEKMKQQLKDRDESMLDEFYAHCPRKEFDRILQYLHSINYFNIPDYKYVLYAIEHAQKANGFKHSDPVDWDENNPYTGPAGPIGDGEPLESIPAGADKEKAGRTKDIKEAKEVGANKVNKLSPSKMS</sequence>
<dbReference type="OrthoDB" id="10020333at2759"/>
<dbReference type="PANTHER" id="PTHR11909">
    <property type="entry name" value="CASEIN KINASE-RELATED"/>
    <property type="match status" value="1"/>
</dbReference>
<dbReference type="SMART" id="SM00220">
    <property type="entry name" value="S_TKc"/>
    <property type="match status" value="1"/>
</dbReference>
<name>A0A2A2KXR7_9BILA</name>
<evidence type="ECO:0000256" key="2">
    <source>
        <dbReference type="SAM" id="MobiDB-lite"/>
    </source>
</evidence>
<feature type="domain" description="Protein kinase" evidence="3">
    <location>
        <begin position="25"/>
        <end position="284"/>
    </location>
</feature>
<dbReference type="GO" id="GO:0005524">
    <property type="term" value="F:ATP binding"/>
    <property type="evidence" value="ECO:0007669"/>
    <property type="project" value="UniProtKB-UniRule"/>
</dbReference>
<accession>A0A2A2KXR7</accession>
<comment type="caution">
    <text evidence="4">The sequence shown here is derived from an EMBL/GenBank/DDBJ whole genome shotgun (WGS) entry which is preliminary data.</text>
</comment>
<dbReference type="PROSITE" id="PS00107">
    <property type="entry name" value="PROTEIN_KINASE_ATP"/>
    <property type="match status" value="1"/>
</dbReference>
<feature type="binding site" evidence="1">
    <location>
        <position position="54"/>
    </location>
    <ligand>
        <name>ATP</name>
        <dbReference type="ChEBI" id="CHEBI:30616"/>
    </ligand>
</feature>
<dbReference type="Gene3D" id="1.10.510.10">
    <property type="entry name" value="Transferase(Phosphotransferase) domain 1"/>
    <property type="match status" value="1"/>
</dbReference>
<dbReference type="SUPFAM" id="SSF56112">
    <property type="entry name" value="Protein kinase-like (PK-like)"/>
    <property type="match status" value="1"/>
</dbReference>
<keyword evidence="1" id="KW-0547">Nucleotide-binding</keyword>
<reference evidence="4 5" key="1">
    <citation type="journal article" date="2017" name="Curr. Biol.">
        <title>Genome architecture and evolution of a unichromosomal asexual nematode.</title>
        <authorList>
            <person name="Fradin H."/>
            <person name="Zegar C."/>
            <person name="Gutwein M."/>
            <person name="Lucas J."/>
            <person name="Kovtun M."/>
            <person name="Corcoran D."/>
            <person name="Baugh L.R."/>
            <person name="Kiontke K."/>
            <person name="Gunsalus K."/>
            <person name="Fitch D.H."/>
            <person name="Piano F."/>
        </authorList>
    </citation>
    <scope>NUCLEOTIDE SEQUENCE [LARGE SCALE GENOMIC DNA]</scope>
    <source>
        <strain evidence="4">PF1309</strain>
    </source>
</reference>
<evidence type="ECO:0000313" key="4">
    <source>
        <dbReference type="EMBL" id="PAV78657.1"/>
    </source>
</evidence>
<keyword evidence="5" id="KW-1185">Reference proteome</keyword>
<evidence type="ECO:0000259" key="3">
    <source>
        <dbReference type="PROSITE" id="PS50011"/>
    </source>
</evidence>
<protein>
    <recommendedName>
        <fullName evidence="3">Protein kinase domain-containing protein</fullName>
    </recommendedName>
</protein>
<feature type="compositionally biased region" description="Basic and acidic residues" evidence="2">
    <location>
        <begin position="341"/>
        <end position="359"/>
    </location>
</feature>
<dbReference type="InterPro" id="IPR050235">
    <property type="entry name" value="CK1_Ser-Thr_kinase"/>
</dbReference>